<feature type="region of interest" description="Disordered" evidence="5">
    <location>
        <begin position="1"/>
        <end position="104"/>
    </location>
</feature>
<dbReference type="Gene3D" id="1.10.10.10">
    <property type="entry name" value="Winged helix-like DNA-binding domain superfamily/Winged helix DNA-binding domain"/>
    <property type="match status" value="1"/>
</dbReference>
<dbReference type="InterPro" id="IPR006630">
    <property type="entry name" value="La_HTH"/>
</dbReference>
<keyword evidence="3" id="KW-0539">Nucleus</keyword>
<dbReference type="CDD" id="cd12291">
    <property type="entry name" value="RRM1_La"/>
    <property type="match status" value="1"/>
</dbReference>
<proteinExistence type="predicted"/>
<dbReference type="GO" id="GO:0005634">
    <property type="term" value="C:nucleus"/>
    <property type="evidence" value="ECO:0007669"/>
    <property type="project" value="UniProtKB-SubCell"/>
</dbReference>
<dbReference type="PANTHER" id="PTHR22792">
    <property type="entry name" value="LUPUS LA PROTEIN-RELATED"/>
    <property type="match status" value="1"/>
</dbReference>
<feature type="compositionally biased region" description="Basic and acidic residues" evidence="5">
    <location>
        <begin position="304"/>
        <end position="314"/>
    </location>
</feature>
<dbReference type="InterPro" id="IPR002344">
    <property type="entry name" value="Lupus_La"/>
</dbReference>
<dbReference type="PANTHER" id="PTHR22792:SF140">
    <property type="entry name" value="ACHILLES, ISOFORM A"/>
    <property type="match status" value="1"/>
</dbReference>
<feature type="compositionally biased region" description="Gly residues" evidence="5">
    <location>
        <begin position="323"/>
        <end position="337"/>
    </location>
</feature>
<dbReference type="InterPro" id="IPR000504">
    <property type="entry name" value="RRM_dom"/>
</dbReference>
<dbReference type="GO" id="GO:1990904">
    <property type="term" value="C:ribonucleoprotein complex"/>
    <property type="evidence" value="ECO:0007669"/>
    <property type="project" value="InterPro"/>
</dbReference>
<evidence type="ECO:0000313" key="8">
    <source>
        <dbReference type="EMBL" id="PMD50475.1"/>
    </source>
</evidence>
<feature type="region of interest" description="Disordered" evidence="5">
    <location>
        <begin position="304"/>
        <end position="415"/>
    </location>
</feature>
<dbReference type="InterPro" id="IPR012677">
    <property type="entry name" value="Nucleotide-bd_a/b_plait_sf"/>
</dbReference>
<dbReference type="InParanoid" id="A0A2J6SI87"/>
<dbReference type="OrthoDB" id="439993at2759"/>
<dbReference type="InterPro" id="IPR036388">
    <property type="entry name" value="WH-like_DNA-bd_sf"/>
</dbReference>
<dbReference type="PROSITE" id="PS50961">
    <property type="entry name" value="HTH_LA"/>
    <property type="match status" value="1"/>
</dbReference>
<reference evidence="8 9" key="1">
    <citation type="submission" date="2016-04" db="EMBL/GenBank/DDBJ databases">
        <title>A degradative enzymes factory behind the ericoid mycorrhizal symbiosis.</title>
        <authorList>
            <consortium name="DOE Joint Genome Institute"/>
            <person name="Martino E."/>
            <person name="Morin E."/>
            <person name="Grelet G."/>
            <person name="Kuo A."/>
            <person name="Kohler A."/>
            <person name="Daghino S."/>
            <person name="Barry K."/>
            <person name="Choi C."/>
            <person name="Cichocki N."/>
            <person name="Clum A."/>
            <person name="Copeland A."/>
            <person name="Hainaut M."/>
            <person name="Haridas S."/>
            <person name="Labutti K."/>
            <person name="Lindquist E."/>
            <person name="Lipzen A."/>
            <person name="Khouja H.-R."/>
            <person name="Murat C."/>
            <person name="Ohm R."/>
            <person name="Olson A."/>
            <person name="Spatafora J."/>
            <person name="Veneault-Fourrey C."/>
            <person name="Henrissat B."/>
            <person name="Grigoriev I."/>
            <person name="Martin F."/>
            <person name="Perotto S."/>
        </authorList>
    </citation>
    <scope>NUCLEOTIDE SEQUENCE [LARGE SCALE GENOMIC DNA]</scope>
    <source>
        <strain evidence="8 9">E</strain>
    </source>
</reference>
<sequence length="415" mass="46758">MSNLTAETKEPDPAATSLPNDGTVIKEGGDPSAPTDKEAVMAAVESEDANGAAEIKEEQTTEKSEAATDIKEDKSDKKAEENGASGENKERFDDNGVLKTSAQIDETRKNYSKYDPAVLPTTDDPSKIRAQVEFYFSDANLPTDKHLWNLTDGILNLPVSITEICKFGRMKRFKPISAIVTALRESQFLEITGPEGHEQVKRKQAYNPTAVKPSSEPRSVYVKGFGDEEPSSQFDIEAFFAQYGPTNAVRLRRTQEKLFKGSVFVEFADEETAQNFLALEPKPLWKGKYPLKIQSKKDYTDEKLQDIKDGKMEPAETWAPRSRGGGYRGNNNRGGRGNYRNDRDGRDGRGRGDSRGDRDPDDWKKRREEDRASGFKDNHRKYDRGHREGDRKGRGRGRGRDDRGPRDRNREREGR</sequence>
<organism evidence="8 9">
    <name type="scientific">Hyaloscypha bicolor E</name>
    <dbReference type="NCBI Taxonomy" id="1095630"/>
    <lineage>
        <taxon>Eukaryota</taxon>
        <taxon>Fungi</taxon>
        <taxon>Dikarya</taxon>
        <taxon>Ascomycota</taxon>
        <taxon>Pezizomycotina</taxon>
        <taxon>Leotiomycetes</taxon>
        <taxon>Helotiales</taxon>
        <taxon>Hyaloscyphaceae</taxon>
        <taxon>Hyaloscypha</taxon>
        <taxon>Hyaloscypha bicolor</taxon>
    </lineage>
</organism>
<dbReference type="InterPro" id="IPR035979">
    <property type="entry name" value="RBD_domain_sf"/>
</dbReference>
<dbReference type="GO" id="GO:0003729">
    <property type="term" value="F:mRNA binding"/>
    <property type="evidence" value="ECO:0007669"/>
    <property type="project" value="TreeGrafter"/>
</dbReference>
<accession>A0A2J6SI87</accession>
<evidence type="ECO:0000256" key="4">
    <source>
        <dbReference type="PROSITE-ProRule" id="PRU00332"/>
    </source>
</evidence>
<dbReference type="SUPFAM" id="SSF46785">
    <property type="entry name" value="Winged helix' DNA-binding domain"/>
    <property type="match status" value="1"/>
</dbReference>
<evidence type="ECO:0000256" key="5">
    <source>
        <dbReference type="SAM" id="MobiDB-lite"/>
    </source>
</evidence>
<dbReference type="Pfam" id="PF00076">
    <property type="entry name" value="RRM_1"/>
    <property type="match status" value="1"/>
</dbReference>
<evidence type="ECO:0000256" key="2">
    <source>
        <dbReference type="ARBA" id="ARBA00022884"/>
    </source>
</evidence>
<dbReference type="InterPro" id="IPR036390">
    <property type="entry name" value="WH_DNA-bd_sf"/>
</dbReference>
<evidence type="ECO:0000259" key="6">
    <source>
        <dbReference type="PROSITE" id="PS50102"/>
    </source>
</evidence>
<evidence type="ECO:0000313" key="9">
    <source>
        <dbReference type="Proteomes" id="UP000235371"/>
    </source>
</evidence>
<evidence type="ECO:0000256" key="1">
    <source>
        <dbReference type="ARBA" id="ARBA00004123"/>
    </source>
</evidence>
<dbReference type="SMART" id="SM00715">
    <property type="entry name" value="LA"/>
    <property type="match status" value="1"/>
</dbReference>
<feature type="compositionally biased region" description="Basic and acidic residues" evidence="5">
    <location>
        <begin position="385"/>
        <end position="415"/>
    </location>
</feature>
<feature type="domain" description="RRM" evidence="6">
    <location>
        <begin position="218"/>
        <end position="298"/>
    </location>
</feature>
<keyword evidence="9" id="KW-1185">Reference proteome</keyword>
<dbReference type="PROSITE" id="PS50102">
    <property type="entry name" value="RRM"/>
    <property type="match status" value="1"/>
</dbReference>
<dbReference type="SMART" id="SM00360">
    <property type="entry name" value="RRM"/>
    <property type="match status" value="1"/>
</dbReference>
<dbReference type="Pfam" id="PF05383">
    <property type="entry name" value="La"/>
    <property type="match status" value="1"/>
</dbReference>
<evidence type="ECO:0000256" key="3">
    <source>
        <dbReference type="ARBA" id="ARBA00023242"/>
    </source>
</evidence>
<gene>
    <name evidence="8" type="ORF">K444DRAFT_269252</name>
</gene>
<dbReference type="EMBL" id="KZ613913">
    <property type="protein sequence ID" value="PMD50475.1"/>
    <property type="molecule type" value="Genomic_DNA"/>
</dbReference>
<dbReference type="RefSeq" id="XP_024727379.1">
    <property type="nucleotide sequence ID" value="XM_024871463.1"/>
</dbReference>
<dbReference type="Proteomes" id="UP000235371">
    <property type="component" value="Unassembled WGS sequence"/>
</dbReference>
<feature type="compositionally biased region" description="Basic and acidic residues" evidence="5">
    <location>
        <begin position="54"/>
        <end position="96"/>
    </location>
</feature>
<name>A0A2J6SI87_9HELO</name>
<dbReference type="AlphaFoldDB" id="A0A2J6SI87"/>
<feature type="domain" description="HTH La-type RNA-binding" evidence="7">
    <location>
        <begin position="118"/>
        <end position="208"/>
    </location>
</feature>
<dbReference type="InterPro" id="IPR045180">
    <property type="entry name" value="La_dom_prot"/>
</dbReference>
<dbReference type="PRINTS" id="PR00302">
    <property type="entry name" value="LUPUSLA"/>
</dbReference>
<dbReference type="Gene3D" id="3.30.70.330">
    <property type="match status" value="1"/>
</dbReference>
<dbReference type="GO" id="GO:0006396">
    <property type="term" value="P:RNA processing"/>
    <property type="evidence" value="ECO:0007669"/>
    <property type="project" value="InterPro"/>
</dbReference>
<evidence type="ECO:0000259" key="7">
    <source>
        <dbReference type="PROSITE" id="PS50961"/>
    </source>
</evidence>
<comment type="subcellular location">
    <subcellularLocation>
        <location evidence="1">Nucleus</location>
    </subcellularLocation>
</comment>
<keyword evidence="2 4" id="KW-0694">RNA-binding</keyword>
<dbReference type="GeneID" id="36579545"/>
<dbReference type="SUPFAM" id="SSF54928">
    <property type="entry name" value="RNA-binding domain, RBD"/>
    <property type="match status" value="1"/>
</dbReference>
<dbReference type="STRING" id="1095630.A0A2J6SI87"/>
<protein>
    <submittedName>
        <fullName evidence="8">Uncharacterized protein</fullName>
    </submittedName>
</protein>
<feature type="compositionally biased region" description="Basic and acidic residues" evidence="5">
    <location>
        <begin position="339"/>
        <end position="377"/>
    </location>
</feature>